<keyword evidence="3" id="KW-1185">Reference proteome</keyword>
<proteinExistence type="predicted"/>
<evidence type="ECO:0000313" key="3">
    <source>
        <dbReference type="Proteomes" id="UP001302676"/>
    </source>
</evidence>
<keyword evidence="1" id="KW-0732">Signal</keyword>
<feature type="signal peptide" evidence="1">
    <location>
        <begin position="1"/>
        <end position="20"/>
    </location>
</feature>
<organism evidence="2 3">
    <name type="scientific">Dichotomopilus funicola</name>
    <dbReference type="NCBI Taxonomy" id="1934379"/>
    <lineage>
        <taxon>Eukaryota</taxon>
        <taxon>Fungi</taxon>
        <taxon>Dikarya</taxon>
        <taxon>Ascomycota</taxon>
        <taxon>Pezizomycotina</taxon>
        <taxon>Sordariomycetes</taxon>
        <taxon>Sordariomycetidae</taxon>
        <taxon>Sordariales</taxon>
        <taxon>Chaetomiaceae</taxon>
        <taxon>Dichotomopilus</taxon>
    </lineage>
</organism>
<sequence length="194" mass="19944">MISLRSLIAGAAVLAAPVMAALSATQVTDGLNKVTQKSLELQPVADSITVVNAPLFVIGQGPFPDLIAGFTDIITTADTLVHGATTRSIDTQGLSADQITQINNGYKKFANAQSNLLKTLGNKAPLVASVPAVGAPVAAVLRSLEGVVDTIAFTIIGLTGEPVSPGRLGENVHNTMAQFDKIGSAQKRANVFVA</sequence>
<reference evidence="2" key="2">
    <citation type="submission" date="2023-05" db="EMBL/GenBank/DDBJ databases">
        <authorList>
            <consortium name="Lawrence Berkeley National Laboratory"/>
            <person name="Steindorff A."/>
            <person name="Hensen N."/>
            <person name="Bonometti L."/>
            <person name="Westerberg I."/>
            <person name="Brannstrom I.O."/>
            <person name="Guillou S."/>
            <person name="Cros-Aarteil S."/>
            <person name="Calhoun S."/>
            <person name="Haridas S."/>
            <person name="Kuo A."/>
            <person name="Mondo S."/>
            <person name="Pangilinan J."/>
            <person name="Riley R."/>
            <person name="Labutti K."/>
            <person name="Andreopoulos B."/>
            <person name="Lipzen A."/>
            <person name="Chen C."/>
            <person name="Yanf M."/>
            <person name="Daum C."/>
            <person name="Ng V."/>
            <person name="Clum A."/>
            <person name="Ohm R."/>
            <person name="Martin F."/>
            <person name="Silar P."/>
            <person name="Natvig D."/>
            <person name="Lalanne C."/>
            <person name="Gautier V."/>
            <person name="Ament-Velasquez S.L."/>
            <person name="Kruys A."/>
            <person name="Hutchinson M.I."/>
            <person name="Powell A.J."/>
            <person name="Barry K."/>
            <person name="Miller A.N."/>
            <person name="Grigoriev I.V."/>
            <person name="Debuchy R."/>
            <person name="Gladieux P."/>
            <person name="Thoren M.H."/>
            <person name="Johannesson H."/>
        </authorList>
    </citation>
    <scope>NUCLEOTIDE SEQUENCE</scope>
    <source>
        <strain evidence="2">CBS 141.50</strain>
    </source>
</reference>
<dbReference type="Proteomes" id="UP001302676">
    <property type="component" value="Unassembled WGS sequence"/>
</dbReference>
<protein>
    <submittedName>
        <fullName evidence="2">Uncharacterized protein</fullName>
    </submittedName>
</protein>
<dbReference type="GeneID" id="87817545"/>
<comment type="caution">
    <text evidence="2">The sequence shown here is derived from an EMBL/GenBank/DDBJ whole genome shotgun (WGS) entry which is preliminary data.</text>
</comment>
<feature type="chain" id="PRO_5043043439" evidence="1">
    <location>
        <begin position="21"/>
        <end position="194"/>
    </location>
</feature>
<dbReference type="AlphaFoldDB" id="A0AAN6V374"/>
<dbReference type="RefSeq" id="XP_062636576.1">
    <property type="nucleotide sequence ID" value="XM_062780932.1"/>
</dbReference>
<gene>
    <name evidence="2" type="ORF">C8A04DRAFT_29229</name>
</gene>
<evidence type="ECO:0000313" key="2">
    <source>
        <dbReference type="EMBL" id="KAK4143205.1"/>
    </source>
</evidence>
<accession>A0AAN6V374</accession>
<dbReference type="EMBL" id="MU853589">
    <property type="protein sequence ID" value="KAK4143205.1"/>
    <property type="molecule type" value="Genomic_DNA"/>
</dbReference>
<evidence type="ECO:0000256" key="1">
    <source>
        <dbReference type="SAM" id="SignalP"/>
    </source>
</evidence>
<name>A0AAN6V374_9PEZI</name>
<reference evidence="2" key="1">
    <citation type="journal article" date="2023" name="Mol. Phylogenet. Evol.">
        <title>Genome-scale phylogeny and comparative genomics of the fungal order Sordariales.</title>
        <authorList>
            <person name="Hensen N."/>
            <person name="Bonometti L."/>
            <person name="Westerberg I."/>
            <person name="Brannstrom I.O."/>
            <person name="Guillou S."/>
            <person name="Cros-Aarteil S."/>
            <person name="Calhoun S."/>
            <person name="Haridas S."/>
            <person name="Kuo A."/>
            <person name="Mondo S."/>
            <person name="Pangilinan J."/>
            <person name="Riley R."/>
            <person name="LaButti K."/>
            <person name="Andreopoulos B."/>
            <person name="Lipzen A."/>
            <person name="Chen C."/>
            <person name="Yan M."/>
            <person name="Daum C."/>
            <person name="Ng V."/>
            <person name="Clum A."/>
            <person name="Steindorff A."/>
            <person name="Ohm R.A."/>
            <person name="Martin F."/>
            <person name="Silar P."/>
            <person name="Natvig D.O."/>
            <person name="Lalanne C."/>
            <person name="Gautier V."/>
            <person name="Ament-Velasquez S.L."/>
            <person name="Kruys A."/>
            <person name="Hutchinson M.I."/>
            <person name="Powell A.J."/>
            <person name="Barry K."/>
            <person name="Miller A.N."/>
            <person name="Grigoriev I.V."/>
            <person name="Debuchy R."/>
            <person name="Gladieux P."/>
            <person name="Hiltunen Thoren M."/>
            <person name="Johannesson H."/>
        </authorList>
    </citation>
    <scope>NUCLEOTIDE SEQUENCE</scope>
    <source>
        <strain evidence="2">CBS 141.50</strain>
    </source>
</reference>
<dbReference type="Pfam" id="PF17615">
    <property type="entry name" value="C166"/>
    <property type="match status" value="1"/>
</dbReference>